<gene>
    <name evidence="2" type="ORF">H8E29_12485</name>
</gene>
<reference evidence="2 3" key="1">
    <citation type="submission" date="2020-08" db="EMBL/GenBank/DDBJ databases">
        <title>Bridging the membrane lipid divide: bacteria of the FCB group superphylum have the potential to synthesize archaeal ether lipids.</title>
        <authorList>
            <person name="Villanueva L."/>
            <person name="Von Meijenfeldt F.A.B."/>
            <person name="Westbye A.B."/>
            <person name="Yadav S."/>
            <person name="Hopmans E.C."/>
            <person name="Dutilh B.E."/>
            <person name="Sinninghe Damste J.S."/>
        </authorList>
    </citation>
    <scope>NUCLEOTIDE SEQUENCE [LARGE SCALE GENOMIC DNA]</scope>
    <source>
        <strain evidence="2">NIOZ-UU36</strain>
    </source>
</reference>
<dbReference type="AlphaFoldDB" id="A0A8J6NLW3"/>
<dbReference type="Proteomes" id="UP000614469">
    <property type="component" value="Unassembled WGS sequence"/>
</dbReference>
<name>A0A8J6NLW3_9CHLR</name>
<protein>
    <submittedName>
        <fullName evidence="2">GNAT family N-acetyltransferase</fullName>
    </submittedName>
</protein>
<dbReference type="CDD" id="cd04301">
    <property type="entry name" value="NAT_SF"/>
    <property type="match status" value="1"/>
</dbReference>
<proteinExistence type="predicted"/>
<organism evidence="2 3">
    <name type="scientific">Candidatus Desulfolinea nitratireducens</name>
    <dbReference type="NCBI Taxonomy" id="2841698"/>
    <lineage>
        <taxon>Bacteria</taxon>
        <taxon>Bacillati</taxon>
        <taxon>Chloroflexota</taxon>
        <taxon>Anaerolineae</taxon>
        <taxon>Anaerolineales</taxon>
        <taxon>Anaerolineales incertae sedis</taxon>
        <taxon>Candidatus Desulfolinea</taxon>
    </lineage>
</organism>
<sequence>MGAFGIKRSYQGRGIGTKIMQELIRDLRVDGVRRIE</sequence>
<evidence type="ECO:0000259" key="1">
    <source>
        <dbReference type="Pfam" id="PF00583"/>
    </source>
</evidence>
<accession>A0A8J6NLW3</accession>
<evidence type="ECO:0000313" key="2">
    <source>
        <dbReference type="EMBL" id="MBC8336077.1"/>
    </source>
</evidence>
<evidence type="ECO:0000313" key="3">
    <source>
        <dbReference type="Proteomes" id="UP000614469"/>
    </source>
</evidence>
<dbReference type="Pfam" id="PF00583">
    <property type="entry name" value="Acetyltransf_1"/>
    <property type="match status" value="1"/>
</dbReference>
<dbReference type="SUPFAM" id="SSF55729">
    <property type="entry name" value="Acyl-CoA N-acyltransferases (Nat)"/>
    <property type="match status" value="1"/>
</dbReference>
<feature type="domain" description="N-acetyltransferase" evidence="1">
    <location>
        <begin position="3"/>
        <end position="35"/>
    </location>
</feature>
<dbReference type="EMBL" id="JACNJN010000137">
    <property type="protein sequence ID" value="MBC8336077.1"/>
    <property type="molecule type" value="Genomic_DNA"/>
</dbReference>
<dbReference type="GO" id="GO:0016747">
    <property type="term" value="F:acyltransferase activity, transferring groups other than amino-acyl groups"/>
    <property type="evidence" value="ECO:0007669"/>
    <property type="project" value="InterPro"/>
</dbReference>
<dbReference type="Gene3D" id="3.40.630.30">
    <property type="match status" value="1"/>
</dbReference>
<dbReference type="InterPro" id="IPR000182">
    <property type="entry name" value="GNAT_dom"/>
</dbReference>
<dbReference type="InterPro" id="IPR016181">
    <property type="entry name" value="Acyl_CoA_acyltransferase"/>
</dbReference>
<comment type="caution">
    <text evidence="2">The sequence shown here is derived from an EMBL/GenBank/DDBJ whole genome shotgun (WGS) entry which is preliminary data.</text>
</comment>